<feature type="coiled-coil region" evidence="1">
    <location>
        <begin position="748"/>
        <end position="785"/>
    </location>
</feature>
<evidence type="ECO:0000256" key="2">
    <source>
        <dbReference type="SAM" id="MobiDB-lite"/>
    </source>
</evidence>
<evidence type="ECO:0000256" key="1">
    <source>
        <dbReference type="SAM" id="Coils"/>
    </source>
</evidence>
<feature type="compositionally biased region" description="Low complexity" evidence="2">
    <location>
        <begin position="1256"/>
        <end position="1266"/>
    </location>
</feature>
<sequence length="1527" mass="167401">MADQQNGRPGLLGSVQERVANLWGRVREMRAVEAAVTAPAPAAPQPLESASDRDVFELTTMAASDASKAEFTRYMERFQASPTADWLRQRYTDGPEAFDRDLHAEATKAQAKALQESLLRNVVDADNVGEFLDRSVPDHLQDTLRHTIARTFLEPVVREQGLEWRGPEAIAISHQFSVDAPESWPERHVSELYDITERMPQDLLTDLASDLTGDERALFDEHRDSVVRDAVAWVWETRPSNTPDASIRQQFEEHALGVLEERTGIDLTPQFEERLQAAEDRDLHYREVAPRQDELLNRLDQTPTGQAFNRYAYERDLPMDEHRLSALNVAFAASADVIAPGVEVPNGITRADLFEQRFHARLLDALTPFVDQLPAAERDAVRQQADEDLAAVFAPTDLPSRQMVADAVEKTLGVTAPAPAKAQAQATPQQRSQTAQPVAARAPAAPSLAPSSAPSAPAPAETEKVQAPATPTGEKTPEGAPAQAAEAVATPSVPERVPTGPWENFQGKWAGEVYDFWRARYADPANNVAMSPREDAPDGFVKNAKGERQGLFDAAAFLKALPEGTTRTDAFVALDNAYKAHEEAMYVSRMNSTGPDTVRLDLVKAAEHASFHAERSALLRGTPEAVAQNREKAREAFGALFAYDVKHGHPITDPDRDLSSGATVQEQFNWVKREDTREDGRVLQRKEIGASVLGTVPSEGHLFTTLMTGQGELIVGRRRSMIGFKPLQVTPLERSEFTAPQAIRTAIAKEHAEEVAAKNARVHELQEAQNAVRVEVEKVKAKEKAQEAAVQPFVPEPDYQETDEVVIARGKLVDHGVHDMKINGQEPTPYASIEDREGTVRRVYGFDIPRALQEGNVLPGMTVELRGDITTSMQPDRKTGEEYPTTVIHFSARPHNFEQHDAQQRAKYDAAVQQAKEKELATTQGILPFVPQPDHARTVAEHYARGVLLEQGVRPYQDVEGAKPSPFAVVEARDGEKHTVWGKDLPKAIEVGGVQIGDTVELRAYRTEPKTVQLANGEQRAVPQVTWSAAPHDFVAHEAQQREAHEALHGKVREEVALTVEERMASWLDASVQNPEHYQPLARDGKAESTTTLASSAAEQTKVVAQEELSAEAQRQASIQAAMNAPAAKLNPDVLNEGFNSIKVKGFTSDGVAYSMSMGGETVDGVAPWNREANGLDGATSPSLNLLTAGARLNNAMGGPISPDDRAFVNEALHEHLEAKTQTFVREHGHQVAPIEALLPRGDRLASRIDARAQAQAQTVAQDQQQGRGEQGHTATVEPVQAARHDAEHQVVATPKVEAREEQQVVQQPTVQTQATTPVEREQQVATPIVEREAKLLPPGQSDAQVPQQEATGTSKVLDSLMSWTGGDREPVRVVGTPTAPAQQTERPIVEREAKLLPPGQSGAHVPQQEVSSSTKTLDSLMSWTGGTTAQERKDAAPIVVDPNKPLAPQVQAHNERVRENSDEAKNLWEGLGLRGPKAEAAQRERLGLAPSTPAQDVSQTQTGHAQEHDKRRELKLSVDDEYERRR</sequence>
<evidence type="ECO:0008006" key="5">
    <source>
        <dbReference type="Google" id="ProtNLM"/>
    </source>
</evidence>
<evidence type="ECO:0000313" key="3">
    <source>
        <dbReference type="EMBL" id="AOZ05804.1"/>
    </source>
</evidence>
<name>A0ABN4TF61_9BURK</name>
<feature type="compositionally biased region" description="Basic and acidic residues" evidence="2">
    <location>
        <begin position="1454"/>
        <end position="1467"/>
    </location>
</feature>
<keyword evidence="4" id="KW-1185">Reference proteome</keyword>
<dbReference type="EMBL" id="CP017754">
    <property type="protein sequence ID" value="AOZ05804.1"/>
    <property type="molecule type" value="Genomic_DNA"/>
</dbReference>
<dbReference type="RefSeq" id="WP_071068849.1">
    <property type="nucleotide sequence ID" value="NZ_CP017754.1"/>
</dbReference>
<feature type="region of interest" description="Disordered" evidence="2">
    <location>
        <begin position="1256"/>
        <end position="1323"/>
    </location>
</feature>
<feature type="region of interest" description="Disordered" evidence="2">
    <location>
        <begin position="419"/>
        <end position="500"/>
    </location>
</feature>
<proteinExistence type="predicted"/>
<reference evidence="3 4" key="1">
    <citation type="submission" date="2016-10" db="EMBL/GenBank/DDBJ databases">
        <title>Complete genome sequences of three Cupriavidus strains isolated from various Malaysian environments.</title>
        <authorList>
            <person name="Abdullah A.A.-A."/>
            <person name="Shafie N.A.H."/>
            <person name="Lau N.S."/>
        </authorList>
    </citation>
    <scope>NUCLEOTIDE SEQUENCE [LARGE SCALE GENOMIC DNA]</scope>
    <source>
        <strain evidence="3 4">USMAA1020</strain>
    </source>
</reference>
<feature type="region of interest" description="Disordered" evidence="2">
    <location>
        <begin position="1425"/>
        <end position="1527"/>
    </location>
</feature>
<keyword evidence="1" id="KW-0175">Coiled coil</keyword>
<feature type="region of interest" description="Disordered" evidence="2">
    <location>
        <begin position="1398"/>
        <end position="1417"/>
    </location>
</feature>
<feature type="compositionally biased region" description="Basic and acidic residues" evidence="2">
    <location>
        <begin position="1506"/>
        <end position="1527"/>
    </location>
</feature>
<feature type="compositionally biased region" description="Low complexity" evidence="2">
    <location>
        <begin position="1304"/>
        <end position="1318"/>
    </location>
</feature>
<evidence type="ECO:0000313" key="4">
    <source>
        <dbReference type="Proteomes" id="UP000177515"/>
    </source>
</evidence>
<protein>
    <recommendedName>
        <fullName evidence="5">Large polyvalent protein-associated domain-containing protein</fullName>
    </recommendedName>
</protein>
<feature type="compositionally biased region" description="Polar residues" evidence="2">
    <location>
        <begin position="1493"/>
        <end position="1505"/>
    </location>
</feature>
<dbReference type="Proteomes" id="UP000177515">
    <property type="component" value="Chromosome 1"/>
</dbReference>
<feature type="compositionally biased region" description="Low complexity" evidence="2">
    <location>
        <begin position="419"/>
        <end position="460"/>
    </location>
</feature>
<feature type="compositionally biased region" description="Low complexity" evidence="2">
    <location>
        <begin position="480"/>
        <end position="489"/>
    </location>
</feature>
<organism evidence="3 4">
    <name type="scientific">Cupriavidus malaysiensis</name>
    <dbReference type="NCBI Taxonomy" id="367825"/>
    <lineage>
        <taxon>Bacteria</taxon>
        <taxon>Pseudomonadati</taxon>
        <taxon>Pseudomonadota</taxon>
        <taxon>Betaproteobacteria</taxon>
        <taxon>Burkholderiales</taxon>
        <taxon>Burkholderiaceae</taxon>
        <taxon>Cupriavidus</taxon>
    </lineage>
</organism>
<feature type="compositionally biased region" description="Basic and acidic residues" evidence="2">
    <location>
        <begin position="1477"/>
        <end position="1487"/>
    </location>
</feature>
<gene>
    <name evidence="3" type="ORF">BKK80_08265</name>
</gene>
<accession>A0ABN4TF61</accession>